<dbReference type="CDD" id="cd07012">
    <property type="entry name" value="PBP2_Bug_TTT"/>
    <property type="match status" value="1"/>
</dbReference>
<evidence type="ECO:0000313" key="2">
    <source>
        <dbReference type="EMBL" id="SDS36570.1"/>
    </source>
</evidence>
<proteinExistence type="inferred from homology"/>
<dbReference type="InterPro" id="IPR042100">
    <property type="entry name" value="Bug_dom1"/>
</dbReference>
<reference evidence="3" key="1">
    <citation type="submission" date="2016-10" db="EMBL/GenBank/DDBJ databases">
        <authorList>
            <person name="Varghese N."/>
            <person name="Submissions S."/>
        </authorList>
    </citation>
    <scope>NUCLEOTIDE SEQUENCE [LARGE SCALE GENOMIC DNA]</scope>
    <source>
        <strain evidence="3">DSM 22965</strain>
    </source>
</reference>
<accession>A0A1H1RLJ1</accession>
<protein>
    <submittedName>
        <fullName evidence="2">Putative tricarboxylic transport membrane protein</fullName>
    </submittedName>
</protein>
<sequence>MQVSLQRRIEAPHTASHEGVNVKQHVKIAAVVAAVGMALVGCTTANQAPSTGSEAPGDGTAEVQSLGRVEIIAPANPGSGWDQTARALSGTLESTELASAVTVTNVPGASGTVALAQMAGNPGRDGVLMASGLAMMSGVLTNDTGVSLDDITPIARLIGEAEVIVVPAESEFETIDDLLAAIAEDPAGVPIAGGSAGSADHVFLGLLAEAYDIDPSALNYVPYSGGGEATTALLGNQVSAGISGIGEFRQQIETGELRGLLLSTAEPIEGLDIPTVTDIDQPDLEFANWRSIMAPGGIDDSLRQQYVDVITEAAASDAWAEQLETNDWDDLFLAGDEFGDWLTSENERVEGVLSQLGLVVQ</sequence>
<keyword evidence="3" id="KW-1185">Reference proteome</keyword>
<dbReference type="PANTHER" id="PTHR42928:SF3">
    <property type="entry name" value="UPF0065 PROTEIN YFLP"/>
    <property type="match status" value="1"/>
</dbReference>
<organism evidence="2 3">
    <name type="scientific">Agrococcus carbonis</name>
    <dbReference type="NCBI Taxonomy" id="684552"/>
    <lineage>
        <taxon>Bacteria</taxon>
        <taxon>Bacillati</taxon>
        <taxon>Actinomycetota</taxon>
        <taxon>Actinomycetes</taxon>
        <taxon>Micrococcales</taxon>
        <taxon>Microbacteriaceae</taxon>
        <taxon>Agrococcus</taxon>
    </lineage>
</organism>
<dbReference type="Proteomes" id="UP000199649">
    <property type="component" value="Chromosome I"/>
</dbReference>
<dbReference type="STRING" id="684552.SAMN04489719_2156"/>
<comment type="similarity">
    <text evidence="1">Belongs to the UPF0065 (bug) family.</text>
</comment>
<dbReference type="SUPFAM" id="SSF53850">
    <property type="entry name" value="Periplasmic binding protein-like II"/>
    <property type="match status" value="1"/>
</dbReference>
<dbReference type="Gene3D" id="3.40.190.150">
    <property type="entry name" value="Bordetella uptake gene, domain 1"/>
    <property type="match status" value="1"/>
</dbReference>
<dbReference type="EMBL" id="LT629734">
    <property type="protein sequence ID" value="SDS36570.1"/>
    <property type="molecule type" value="Genomic_DNA"/>
</dbReference>
<gene>
    <name evidence="2" type="ORF">SAMN04489719_2156</name>
</gene>
<dbReference type="PIRSF" id="PIRSF017082">
    <property type="entry name" value="YflP"/>
    <property type="match status" value="1"/>
</dbReference>
<dbReference type="InterPro" id="IPR005064">
    <property type="entry name" value="BUG"/>
</dbReference>
<dbReference type="AlphaFoldDB" id="A0A1H1RLJ1"/>
<evidence type="ECO:0000256" key="1">
    <source>
        <dbReference type="ARBA" id="ARBA00006987"/>
    </source>
</evidence>
<evidence type="ECO:0000313" key="3">
    <source>
        <dbReference type="Proteomes" id="UP000199649"/>
    </source>
</evidence>
<dbReference type="OrthoDB" id="9780943at2"/>
<name>A0A1H1RLJ1_9MICO</name>
<dbReference type="PANTHER" id="PTHR42928">
    <property type="entry name" value="TRICARBOXYLATE-BINDING PROTEIN"/>
    <property type="match status" value="1"/>
</dbReference>
<dbReference type="Gene3D" id="3.40.190.10">
    <property type="entry name" value="Periplasmic binding protein-like II"/>
    <property type="match status" value="1"/>
</dbReference>
<dbReference type="Pfam" id="PF03401">
    <property type="entry name" value="TctC"/>
    <property type="match status" value="1"/>
</dbReference>